<accession>A0A1W2H9V1</accession>
<proteinExistence type="predicted"/>
<dbReference type="AlphaFoldDB" id="A0A1W2H9V1"/>
<keyword evidence="2" id="KW-1185">Reference proteome</keyword>
<dbReference type="EMBL" id="LT838813">
    <property type="protein sequence ID" value="SMD45663.1"/>
    <property type="molecule type" value="Genomic_DNA"/>
</dbReference>
<name>A0A1W2H9V1_9BACT</name>
<gene>
    <name evidence="1" type="ORF">SAMN00777080_4323</name>
</gene>
<protein>
    <recommendedName>
        <fullName evidence="3">Baseplate J-like protein</fullName>
    </recommendedName>
</protein>
<sequence>MEGKYFSVDERSMLDLLRFTIQYAERVRYFDFNNQPSNTWRPFFLNDPLFVIAMIAGTDLQPFKTRHDSLLYKLNESNDFQKTELEEAIATNILQLANYIKTWNDLLVDSNFSGPLLQEIQNSLKYLNDDLARVLSKQKKIRAMDLGISDTFLQEKDQDIILSEAFKSVFKSLLFVKKTAEDRFETELFESQFHHPHIGLLVTFFKLFEEIQKDVNEFTQKHLDFYYKKLLEQKPKKKNPSTAIVGLQSIVPGVENSFIPEGQQVKLVFDNKQEIDFESIYGEWVSQAKIAEIRTLFKSFYTPFSESRIEDGTYLNIIYDGLLYEGIPTPKVNLKLKNQDKFPASLGEDQHLKGISERTLWESNIGIAISSPVLIVENGNFKAIISINLSESSLTAFEFELNKLRILKEKLQWKDEIQEKTGNNDLASFVKLFLLDSFRLSYSTPEGWRDLPGFSITFNRGEKCIEFVFELAKNEPSPAIYNNEIHGGNYESEWPIIKVLINNEASLPPYRLLQILEAEEVAIEVQVSGVEQMQISNQLGDLDIGSPFQPFGPLPDVGSKLKVSNPYLISRYLSELIFHFKWSGLPLIRNGFREYYSVYPQRFDDQDFVSEISVQRGKKQVMHHKSYQEFSLFVSEEREDGFYLLPTKTVEVDLESFDVEKGPGLLPDERDKNDLAVIFSLSKPYQAFGHHIYSELFADVSMQKSRFKRRKLELPKQPYTPVLEHLLVDYKNYTKENISRGKITKSVNIKLFHIYPFGHVLVYPASLESFSYLMPQIKHKGNLLIGLTDIKANEILNIGFELEEAIYPISAIRSPDLYWEYLDKNRWNSLEDMLLEDSTQGMVKSGVVKIKIPGTFSVSNTRLSSGKFWIRIAFDGQTDLNSKIKNVFVNAFRVKEKTQDEASRIEIEKEVKVKKIELIGGNPNINSFGIYDLTIVPTSGDSEKDYYTRSSEILRHKNRASTTWDFERIILDQFPEIERVFVYSRSTFPDKLLKGTSLQIVVIPRSESLGLATNRRVPYELLGRVKDHLLSKTSAFARFEVSNPVFEKLKVRCSVKFTKEFQQQSGYFRDKLNNELITFLSSSSTYNRNNTENFYSISKSEILNFIEGRDYIDFVTQLSVLQLVEVQGSFNVIDTAIKYHGKNLEILRTISPYAVLISAENHQINPITDQTILDPEYASIGDLSIDSDFVVIERT</sequence>
<evidence type="ECO:0000313" key="1">
    <source>
        <dbReference type="EMBL" id="SMD45663.1"/>
    </source>
</evidence>
<dbReference type="Proteomes" id="UP000192333">
    <property type="component" value="Chromosome I"/>
</dbReference>
<evidence type="ECO:0000313" key="2">
    <source>
        <dbReference type="Proteomes" id="UP000192333"/>
    </source>
</evidence>
<evidence type="ECO:0008006" key="3">
    <source>
        <dbReference type="Google" id="ProtNLM"/>
    </source>
</evidence>
<organism evidence="1 2">
    <name type="scientific">Aquiflexum balticum DSM 16537</name>
    <dbReference type="NCBI Taxonomy" id="758820"/>
    <lineage>
        <taxon>Bacteria</taxon>
        <taxon>Pseudomonadati</taxon>
        <taxon>Bacteroidota</taxon>
        <taxon>Cytophagia</taxon>
        <taxon>Cytophagales</taxon>
        <taxon>Cyclobacteriaceae</taxon>
        <taxon>Aquiflexum</taxon>
    </lineage>
</organism>
<dbReference type="STRING" id="758820.SAMN00777080_4323"/>
<reference evidence="2" key="1">
    <citation type="submission" date="2017-04" db="EMBL/GenBank/DDBJ databases">
        <authorList>
            <person name="Varghese N."/>
            <person name="Submissions S."/>
        </authorList>
    </citation>
    <scope>NUCLEOTIDE SEQUENCE [LARGE SCALE GENOMIC DNA]</scope>
    <source>
        <strain evidence="2">DSM 16537</strain>
    </source>
</reference>